<dbReference type="GO" id="GO:0046872">
    <property type="term" value="F:metal ion binding"/>
    <property type="evidence" value="ECO:0007669"/>
    <property type="project" value="UniProtKB-KW"/>
</dbReference>
<feature type="domain" description="Nitrite/Sulfite reductase ferredoxin-like" evidence="7">
    <location>
        <begin position="21"/>
        <end position="69"/>
    </location>
</feature>
<keyword evidence="3" id="KW-0479">Metal-binding</keyword>
<dbReference type="Proteomes" id="UP000192366">
    <property type="component" value="Unassembled WGS sequence"/>
</dbReference>
<dbReference type="Pfam" id="PF03460">
    <property type="entry name" value="NIR_SIR_ferr"/>
    <property type="match status" value="1"/>
</dbReference>
<evidence type="ECO:0000256" key="2">
    <source>
        <dbReference type="ARBA" id="ARBA00022617"/>
    </source>
</evidence>
<reference evidence="8 9" key="1">
    <citation type="submission" date="2017-02" db="EMBL/GenBank/DDBJ databases">
        <title>The new phylogeny of genus Mycobacterium.</title>
        <authorList>
            <person name="Tortoli E."/>
            <person name="Trovato A."/>
            <person name="Cirillo D.M."/>
        </authorList>
    </citation>
    <scope>NUCLEOTIDE SEQUENCE [LARGE SCALE GENOMIC DNA]</scope>
    <source>
        <strain evidence="8 9">DSM 45578</strain>
    </source>
</reference>
<keyword evidence="4" id="KW-0560">Oxidoreductase</keyword>
<evidence type="ECO:0000256" key="5">
    <source>
        <dbReference type="ARBA" id="ARBA00023004"/>
    </source>
</evidence>
<keyword evidence="1" id="KW-0004">4Fe-4S</keyword>
<evidence type="ECO:0000313" key="8">
    <source>
        <dbReference type="EMBL" id="ORA07158.1"/>
    </source>
</evidence>
<evidence type="ECO:0000256" key="1">
    <source>
        <dbReference type="ARBA" id="ARBA00022485"/>
    </source>
</evidence>
<evidence type="ECO:0000259" key="7">
    <source>
        <dbReference type="Pfam" id="PF03460"/>
    </source>
</evidence>
<dbReference type="PANTHER" id="PTHR32439:SF9">
    <property type="entry name" value="BLR3264 PROTEIN"/>
    <property type="match status" value="1"/>
</dbReference>
<dbReference type="OrthoDB" id="105450at2"/>
<dbReference type="RefSeq" id="WP_083054826.1">
    <property type="nucleotide sequence ID" value="NZ_JACKVM010000014.1"/>
</dbReference>
<dbReference type="InterPro" id="IPR005117">
    <property type="entry name" value="NiRdtase/SiRdtase_haem-b_fer"/>
</dbReference>
<dbReference type="Gene3D" id="3.90.480.10">
    <property type="entry name" value="Sulfite Reductase Hemoprotein,Domain 2"/>
    <property type="match status" value="1"/>
</dbReference>
<dbReference type="SUPFAM" id="SSF56014">
    <property type="entry name" value="Nitrite and sulphite reductase 4Fe-4S domain-like"/>
    <property type="match status" value="2"/>
</dbReference>
<keyword evidence="5" id="KW-0408">Iron</keyword>
<sequence length="380" mass="39653">MSRSRDQDACPGALQVHQAADGALARVRLPGGFLGAEALATLAHLAADCGNGSLELTSRGSVQIRGITDTGRVADAVAAAGLLPSPEHERVRNIVSSPLSGRSGGLRDVRGWVHDLDTALQRDPGLARLPGRFWFSIDDGRGDVAGLRTDVGLQVTDAGVALLLAGADTGVRLAPEQAVPTLVEIASRFQLYRGKRWRVEELDDPAILVAGYPVDVPAPRRLTVTDTARGPVGWIEQTGDEQRITLAAVVPLGVLPARTAEFLAAVEAPLVITPWRSILVCDLEEGVADTALRVLAPLGLVFDEHSPWLTISACAGSPGCERSITDVRADATAAATEAGGGTAAEAAGHRHFVGCERGCGAPRGAQVLVASADGYRPRHT</sequence>
<evidence type="ECO:0000256" key="3">
    <source>
        <dbReference type="ARBA" id="ARBA00022723"/>
    </source>
</evidence>
<dbReference type="AlphaFoldDB" id="A0A1W9Z482"/>
<proteinExistence type="predicted"/>
<keyword evidence="9" id="KW-1185">Reference proteome</keyword>
<dbReference type="SUPFAM" id="SSF55124">
    <property type="entry name" value="Nitrite/Sulfite reductase N-terminal domain-like"/>
    <property type="match status" value="2"/>
</dbReference>
<dbReference type="InterPro" id="IPR045854">
    <property type="entry name" value="NO2/SO3_Rdtase_4Fe4S_sf"/>
</dbReference>
<comment type="caution">
    <text evidence="8">The sequence shown here is derived from an EMBL/GenBank/DDBJ whole genome shotgun (WGS) entry which is preliminary data.</text>
</comment>
<protein>
    <submittedName>
        <fullName evidence="8">Precorrin-3B synthase</fullName>
    </submittedName>
</protein>
<evidence type="ECO:0000256" key="6">
    <source>
        <dbReference type="ARBA" id="ARBA00023014"/>
    </source>
</evidence>
<evidence type="ECO:0000313" key="9">
    <source>
        <dbReference type="Proteomes" id="UP000192366"/>
    </source>
</evidence>
<dbReference type="PANTHER" id="PTHR32439">
    <property type="entry name" value="FERREDOXIN--NITRITE REDUCTASE, CHLOROPLASTIC"/>
    <property type="match status" value="1"/>
</dbReference>
<dbReference type="NCBIfam" id="TIGR02435">
    <property type="entry name" value="CobG"/>
    <property type="match status" value="1"/>
</dbReference>
<dbReference type="EMBL" id="MVHJ01000001">
    <property type="protein sequence ID" value="ORA07158.1"/>
    <property type="molecule type" value="Genomic_DNA"/>
</dbReference>
<organism evidence="8 9">
    <name type="scientific">Mycolicibacterium bacteremicum</name>
    <name type="common">Mycobacterium bacteremicum</name>
    <dbReference type="NCBI Taxonomy" id="564198"/>
    <lineage>
        <taxon>Bacteria</taxon>
        <taxon>Bacillati</taxon>
        <taxon>Actinomycetota</taxon>
        <taxon>Actinomycetes</taxon>
        <taxon>Mycobacteriales</taxon>
        <taxon>Mycobacteriaceae</taxon>
        <taxon>Mycolicibacterium</taxon>
    </lineage>
</organism>
<dbReference type="GO" id="GO:0016491">
    <property type="term" value="F:oxidoreductase activity"/>
    <property type="evidence" value="ECO:0007669"/>
    <property type="project" value="UniProtKB-KW"/>
</dbReference>
<dbReference type="GO" id="GO:0051539">
    <property type="term" value="F:4 iron, 4 sulfur cluster binding"/>
    <property type="evidence" value="ECO:0007669"/>
    <property type="project" value="UniProtKB-KW"/>
</dbReference>
<dbReference type="InterPro" id="IPR051329">
    <property type="entry name" value="NIR_SIR_4Fe-4S"/>
</dbReference>
<evidence type="ECO:0000256" key="4">
    <source>
        <dbReference type="ARBA" id="ARBA00023002"/>
    </source>
</evidence>
<keyword evidence="6" id="KW-0411">Iron-sulfur</keyword>
<dbReference type="STRING" id="564198.BST17_01425"/>
<accession>A0A1W9Z482</accession>
<dbReference type="Gene3D" id="3.30.413.10">
    <property type="entry name" value="Sulfite Reductase Hemoprotein, domain 1"/>
    <property type="match status" value="1"/>
</dbReference>
<gene>
    <name evidence="8" type="ORF">BST17_01425</name>
</gene>
<keyword evidence="2" id="KW-0349">Heme</keyword>
<name>A0A1W9Z482_MYCBA</name>
<dbReference type="InterPro" id="IPR012798">
    <property type="entry name" value="Cbl_synth_CobG-like"/>
</dbReference>
<dbReference type="InterPro" id="IPR036136">
    <property type="entry name" value="Nit/Sulf_reduc_fer-like_dom_sf"/>
</dbReference>